<dbReference type="AlphaFoldDB" id="A0A7J2TGF4"/>
<dbReference type="SUPFAM" id="SSF47203">
    <property type="entry name" value="Acyl-CoA dehydrogenase C-terminal domain-like"/>
    <property type="match status" value="1"/>
</dbReference>
<organism evidence="6">
    <name type="scientific">Archaeoglobus fulgidus</name>
    <dbReference type="NCBI Taxonomy" id="2234"/>
    <lineage>
        <taxon>Archaea</taxon>
        <taxon>Methanobacteriati</taxon>
        <taxon>Methanobacteriota</taxon>
        <taxon>Archaeoglobi</taxon>
        <taxon>Archaeoglobales</taxon>
        <taxon>Archaeoglobaceae</taxon>
        <taxon>Archaeoglobus</taxon>
    </lineage>
</organism>
<proteinExistence type="predicted"/>
<evidence type="ECO:0000256" key="3">
    <source>
        <dbReference type="ARBA" id="ARBA00023002"/>
    </source>
</evidence>
<dbReference type="SUPFAM" id="SSF56645">
    <property type="entry name" value="Acyl-CoA dehydrogenase NM domain-like"/>
    <property type="match status" value="1"/>
</dbReference>
<dbReference type="Gene3D" id="1.20.140.10">
    <property type="entry name" value="Butyryl-CoA Dehydrogenase, subunit A, domain 3"/>
    <property type="match status" value="1"/>
</dbReference>
<dbReference type="Pfam" id="PF03241">
    <property type="entry name" value="HpaB"/>
    <property type="match status" value="1"/>
</dbReference>
<evidence type="ECO:0000313" key="6">
    <source>
        <dbReference type="EMBL" id="HEH34625.1"/>
    </source>
</evidence>
<sequence>MIGRSEDYVERLKGYRRTIYVAGKRIENWIEHPNIRPVINAIAKTYDLAQNFAVFSDLVGEKVNVLNAVIRSQEDLIKRYDFQRELSLKLATCNYRCTGCDAINSLYPVTKMIDERNGSDYHKRFIEFLKEIQKRDLVCTSALTDVKGDRSKRPLQQEDMFVRVVRKDEKGIYVSGAKVHQSGAFAADVNFVLPTQTFREGEEKFAIAFASLPEDNVKFVLQNTGVQAKFREGGSFEMGNPKFGDRTTCMVIFKETFIPWERVFVFEDLKATRDLLTLFACSHRCVGASCKAGFMDSMAGAASLMLKVNGLENVPALRQKVAEIVAFSEAAHAIAIGGAVKGYKIADSWQPSREIANSAKIVGIEGFMKSIANLIDIAGGIPATSPSEFDLKGEIGEEVKKFMQGSEKFSAEDRMKVIKFVEFWVMSSHLVGAFHGGGSPSAALIFLQFLADLKEREKAVCDLLDIKS</sequence>
<evidence type="ECO:0000256" key="1">
    <source>
        <dbReference type="ARBA" id="ARBA00022630"/>
    </source>
</evidence>
<dbReference type="InterPro" id="IPR024719">
    <property type="entry name" value="HpaB/PvcC/4-BUDH_C"/>
</dbReference>
<evidence type="ECO:0000259" key="4">
    <source>
        <dbReference type="Pfam" id="PF03241"/>
    </source>
</evidence>
<feature type="domain" description="HpaB/PvcC/4-BUDH C-terminal" evidence="4">
    <location>
        <begin position="273"/>
        <end position="464"/>
    </location>
</feature>
<keyword evidence="3" id="KW-0560">Oxidoreductase</keyword>
<dbReference type="InterPro" id="IPR024674">
    <property type="entry name" value="HpaB/PvcC/4-BUDH_N"/>
</dbReference>
<dbReference type="Pfam" id="PF11794">
    <property type="entry name" value="HpaB_N"/>
    <property type="match status" value="1"/>
</dbReference>
<protein>
    <submittedName>
        <fullName evidence="6">4-hydroxyphenylacetate 3-hydroxylase</fullName>
    </submittedName>
</protein>
<dbReference type="InterPro" id="IPR004925">
    <property type="entry name" value="HpaB/PvcC/4-BUDH"/>
</dbReference>
<dbReference type="InterPro" id="IPR036250">
    <property type="entry name" value="AcylCo_DH-like_C"/>
</dbReference>
<dbReference type="InterPro" id="IPR009100">
    <property type="entry name" value="AcylCoA_DH/oxidase_NM_dom_sf"/>
</dbReference>
<gene>
    <name evidence="6" type="ORF">ENP88_00405</name>
</gene>
<evidence type="ECO:0000259" key="5">
    <source>
        <dbReference type="Pfam" id="PF11794"/>
    </source>
</evidence>
<accession>A0A7J2TGF4</accession>
<dbReference type="Gene3D" id="2.40.110.10">
    <property type="entry name" value="Butyryl-CoA Dehydrogenase, subunit A, domain 2"/>
    <property type="match status" value="1"/>
</dbReference>
<name>A0A7J2TGF4_ARCFL</name>
<comment type="caution">
    <text evidence="6">The sequence shown here is derived from an EMBL/GenBank/DDBJ whole genome shotgun (WGS) entry which is preliminary data.</text>
</comment>
<reference evidence="6" key="1">
    <citation type="journal article" date="2020" name="mSystems">
        <title>Genome- and Community-Level Interaction Insights into Carbon Utilization and Element Cycling Functions of Hydrothermarchaeota in Hydrothermal Sediment.</title>
        <authorList>
            <person name="Zhou Z."/>
            <person name="Liu Y."/>
            <person name="Xu W."/>
            <person name="Pan J."/>
            <person name="Luo Z.H."/>
            <person name="Li M."/>
        </authorList>
    </citation>
    <scope>NUCLEOTIDE SEQUENCE [LARGE SCALE GENOMIC DNA]</scope>
    <source>
        <strain evidence="6">SpSt-26</strain>
    </source>
</reference>
<feature type="domain" description="HpaB/PvcC/4-BUDH N-terminal" evidence="5">
    <location>
        <begin position="6"/>
        <end position="265"/>
    </location>
</feature>
<keyword evidence="1" id="KW-0285">Flavoprotein</keyword>
<dbReference type="GO" id="GO:0016627">
    <property type="term" value="F:oxidoreductase activity, acting on the CH-CH group of donors"/>
    <property type="evidence" value="ECO:0007669"/>
    <property type="project" value="InterPro"/>
</dbReference>
<dbReference type="PANTHER" id="PTHR36117:SF3">
    <property type="entry name" value="4-HYDROXYPHENYLACETATE 3-MONOOXYGENASE-RELATED"/>
    <property type="match status" value="1"/>
</dbReference>
<dbReference type="EMBL" id="DSLA01000010">
    <property type="protein sequence ID" value="HEH34625.1"/>
    <property type="molecule type" value="Genomic_DNA"/>
</dbReference>
<dbReference type="PIRSF" id="PIRSF000331">
    <property type="entry name" value="HpaA_HpaB"/>
    <property type="match status" value="1"/>
</dbReference>
<dbReference type="PANTHER" id="PTHR36117">
    <property type="entry name" value="4-HYDROXYPHENYLACETATE 3-MONOOXYGENASE-RELATED"/>
    <property type="match status" value="1"/>
</dbReference>
<dbReference type="Gene3D" id="1.10.3140.10">
    <property type="entry name" value="4-hydroxybutyryl-coa dehydratase, domain 1"/>
    <property type="match status" value="1"/>
</dbReference>
<keyword evidence="2" id="KW-0274">FAD</keyword>
<evidence type="ECO:0000256" key="2">
    <source>
        <dbReference type="ARBA" id="ARBA00022827"/>
    </source>
</evidence>
<dbReference type="InterPro" id="IPR046373">
    <property type="entry name" value="Acyl-CoA_Oxase/DH_mid-dom_sf"/>
</dbReference>